<keyword evidence="3" id="KW-0963">Cytoplasm</keyword>
<feature type="coiled-coil region" evidence="9">
    <location>
        <begin position="777"/>
        <end position="804"/>
    </location>
</feature>
<dbReference type="Pfam" id="PF00566">
    <property type="entry name" value="RabGAP-TBC"/>
    <property type="match status" value="1"/>
</dbReference>
<dbReference type="EMBL" id="GDHF01027126">
    <property type="protein sequence ID" value="JAI25188.1"/>
    <property type="molecule type" value="Transcribed_RNA"/>
</dbReference>
<evidence type="ECO:0000256" key="7">
    <source>
        <dbReference type="ARBA" id="ARBA00023212"/>
    </source>
</evidence>
<evidence type="ECO:0000256" key="4">
    <source>
        <dbReference type="ARBA" id="ARBA00022574"/>
    </source>
</evidence>
<sequence length="994" mass="115544">MENNGESADKLIRNSVNDENNPKNDETATEMAQEIINEIRDAAVAEAAEANAVKDNLIADASAPSPENMEEDDDNPLASIFLEDLKELHDYPFRFKKSEKGNILSMHHISEWFNTKFSPNLKLCSFNPQCSIMVVVAEIGLIYIFDLVNKSFRKLSDVIFFPSAITSLRERRNHFLIGNKNGEIALVDLDQSTVTQTLLITKYSIIAISCPPPSVNRQHLVLVHCDYEIILFDVEQFVTTHRFPFRKKKFQLKFSQYFSQSDHIFNCFNDDTVQIWSGATMNIIRAINPIKMRDRKLRMEGTGGLAADFLLCQDYNGSGGVFNVDCKVSNHSNGMIIGYCFHPYMNLLCLSTRDGYLLLISTITFDLKHICRLQDFVIRHCVFLLHPKEIIVCGVTDGSGEAVVLNCLQKDIKLRIQSENAARLTISSDAKYLVIFNKTGELDVWSTCQIYNILKSQEECLRLIKLSFRQNKPLLLGPSRHCKSALVAAQEECLNEDIRNLLSRDRLLSILREFRWFPCKYRVLIWCALLQLPYNRNEFFQLLKMGTPPIVKQRAKQLPLRDGTLKNALVRIWSCLAHWCPVFAHSKFLPQLIFPFVKLLPRNSLVVFEICVTLLTNHFQMWFELHPLEPNNYLGMCENLLQSQCSELCKFYASMHINSEHYAWPLLSSAFSEVFSQTEWLYLWDNILSAPPYYPIFIVVAYNYVQRRVIMRLPDKPTILTFFHEQNPVDVCELINTANSIMEKCPKTLHPERYMPELQCIPKKVYPKFLNYPRQWLAKHEKDIAAVQREKQCIDARIRKLELEEMKLMERLQSGLRREEHAKQVKKMEKLYRDSLKREEERLACQRQMLAVYQKELRNRKAEVAVQVQESEQRQRALAMEKDLELLMQSIECERTRNDADLRMAEEELRNEEMELFMQKCLVATGGTSLRTKYHEDLKRLCNERHALKKQVIELTNMPKGALSPSNSNNKSHLDTIEEKIEEIQREFNEILNN</sequence>
<proteinExistence type="predicted"/>
<evidence type="ECO:0000256" key="2">
    <source>
        <dbReference type="ARBA" id="ARBA00004300"/>
    </source>
</evidence>
<dbReference type="Gene3D" id="1.10.472.80">
    <property type="entry name" value="Ypt/Rab-GAP domain of gyp1p, domain 3"/>
    <property type="match status" value="1"/>
</dbReference>
<evidence type="ECO:0000313" key="13">
    <source>
        <dbReference type="EMBL" id="JAI25188.1"/>
    </source>
</evidence>
<dbReference type="InterPro" id="IPR015943">
    <property type="entry name" value="WD40/YVTN_repeat-like_dom_sf"/>
</dbReference>
<evidence type="ECO:0000259" key="11">
    <source>
        <dbReference type="Pfam" id="PF00566"/>
    </source>
</evidence>
<dbReference type="Gene3D" id="2.130.10.10">
    <property type="entry name" value="YVTN repeat-like/Quinoprotein amine dehydrogenase"/>
    <property type="match status" value="1"/>
</dbReference>
<dbReference type="GO" id="GO:0036064">
    <property type="term" value="C:ciliary basal body"/>
    <property type="evidence" value="ECO:0007669"/>
    <property type="project" value="TreeGrafter"/>
</dbReference>
<evidence type="ECO:0000256" key="5">
    <source>
        <dbReference type="ARBA" id="ARBA00022737"/>
    </source>
</evidence>
<keyword evidence="6 9" id="KW-0175">Coiled coil</keyword>
<feature type="region of interest" description="Disordered" evidence="10">
    <location>
        <begin position="1"/>
        <end position="29"/>
    </location>
</feature>
<evidence type="ECO:0000256" key="3">
    <source>
        <dbReference type="ARBA" id="ARBA00022490"/>
    </source>
</evidence>
<keyword evidence="8" id="KW-0966">Cell projection</keyword>
<dbReference type="AlphaFoldDB" id="A0A0K8UF12"/>
<name>A0A0K8UF12_BACLA</name>
<evidence type="ECO:0000256" key="1">
    <source>
        <dbReference type="ARBA" id="ARBA00004138"/>
    </source>
</evidence>
<keyword evidence="7" id="KW-0206">Cytoskeleton</keyword>
<organism evidence="13">
    <name type="scientific">Bactrocera latifrons</name>
    <name type="common">Malaysian fruit fly</name>
    <name type="synonym">Chaetodacus latifrons</name>
    <dbReference type="NCBI Taxonomy" id="174628"/>
    <lineage>
        <taxon>Eukaryota</taxon>
        <taxon>Metazoa</taxon>
        <taxon>Ecdysozoa</taxon>
        <taxon>Arthropoda</taxon>
        <taxon>Hexapoda</taxon>
        <taxon>Insecta</taxon>
        <taxon>Pterygota</taxon>
        <taxon>Neoptera</taxon>
        <taxon>Endopterygota</taxon>
        <taxon>Diptera</taxon>
        <taxon>Brachycera</taxon>
        <taxon>Muscomorpha</taxon>
        <taxon>Tephritoidea</taxon>
        <taxon>Tephritidae</taxon>
        <taxon>Bactrocera</taxon>
        <taxon>Bactrocera</taxon>
    </lineage>
</organism>
<dbReference type="InterPro" id="IPR035969">
    <property type="entry name" value="Rab-GAP_TBC_sf"/>
</dbReference>
<keyword evidence="5" id="KW-0677">Repeat</keyword>
<protein>
    <submittedName>
        <fullName evidence="13">WD repeat-containing protein 67</fullName>
    </submittedName>
</protein>
<comment type="subcellular location">
    <subcellularLocation>
        <location evidence="1">Cell projection</location>
        <location evidence="1">Cilium</location>
    </subcellularLocation>
    <subcellularLocation>
        <location evidence="2">Cytoplasm</location>
        <location evidence="2">Cytoskeleton</location>
        <location evidence="2">Microtubule organizing center</location>
        <location evidence="2">Centrosome</location>
    </subcellularLocation>
</comment>
<dbReference type="InterPro" id="IPR036322">
    <property type="entry name" value="WD40_repeat_dom_sf"/>
</dbReference>
<evidence type="ECO:0000256" key="9">
    <source>
        <dbReference type="SAM" id="Coils"/>
    </source>
</evidence>
<evidence type="ECO:0000256" key="10">
    <source>
        <dbReference type="SAM" id="MobiDB-lite"/>
    </source>
</evidence>
<dbReference type="SUPFAM" id="SSF50978">
    <property type="entry name" value="WD40 repeat-like"/>
    <property type="match status" value="1"/>
</dbReference>
<dbReference type="OrthoDB" id="5578278at2759"/>
<keyword evidence="4" id="KW-0853">WD repeat</keyword>
<dbReference type="GO" id="GO:0060271">
    <property type="term" value="P:cilium assembly"/>
    <property type="evidence" value="ECO:0007669"/>
    <property type="project" value="TreeGrafter"/>
</dbReference>
<evidence type="ECO:0000313" key="12">
    <source>
        <dbReference type="EMBL" id="JAI24845.1"/>
    </source>
</evidence>
<evidence type="ECO:0000256" key="8">
    <source>
        <dbReference type="ARBA" id="ARBA00023273"/>
    </source>
</evidence>
<dbReference type="GO" id="GO:0005813">
    <property type="term" value="C:centrosome"/>
    <property type="evidence" value="ECO:0007669"/>
    <property type="project" value="UniProtKB-SubCell"/>
</dbReference>
<dbReference type="EMBL" id="GDHF01027469">
    <property type="protein sequence ID" value="JAI24845.1"/>
    <property type="molecule type" value="Transcribed_RNA"/>
</dbReference>
<feature type="domain" description="Rab-GAP TBC" evidence="11">
    <location>
        <begin position="560"/>
        <end position="701"/>
    </location>
</feature>
<dbReference type="PANTHER" id="PTHR19853:SF1">
    <property type="entry name" value="TBC1 DOMAIN FAMILY MEMBER 31"/>
    <property type="match status" value="1"/>
</dbReference>
<dbReference type="InterPro" id="IPR000195">
    <property type="entry name" value="Rab-GAP-TBC_dom"/>
</dbReference>
<accession>A0A0K8UF12</accession>
<evidence type="ECO:0000256" key="6">
    <source>
        <dbReference type="ARBA" id="ARBA00023054"/>
    </source>
</evidence>
<dbReference type="InterPro" id="IPR051570">
    <property type="entry name" value="TBC1_cilium_biogenesis"/>
</dbReference>
<reference evidence="13" key="1">
    <citation type="submission" date="2015-06" db="EMBL/GenBank/DDBJ databases">
        <authorList>
            <person name="Hoefler B.C."/>
            <person name="Straight P.D."/>
        </authorList>
    </citation>
    <scope>NUCLEOTIDE SEQUENCE</scope>
</reference>
<feature type="coiled-coil region" evidence="9">
    <location>
        <begin position="836"/>
        <end position="994"/>
    </location>
</feature>
<dbReference type="SUPFAM" id="SSF47923">
    <property type="entry name" value="Ypt/Rab-GAP domain of gyp1p"/>
    <property type="match status" value="1"/>
</dbReference>
<dbReference type="PANTHER" id="PTHR19853">
    <property type="entry name" value="WD REPEAT CONTAINING PROTEIN 3 WDR3"/>
    <property type="match status" value="1"/>
</dbReference>
<gene>
    <name evidence="13" type="primary">wdr67_1</name>
    <name evidence="12" type="synonym">wdr67_0</name>
    <name evidence="12" type="ORF">c0_g1_i1</name>
    <name evidence="13" type="ORF">c0_g1_i2</name>
</gene>